<evidence type="ECO:0000313" key="4">
    <source>
        <dbReference type="EMBL" id="QBH82795.1"/>
    </source>
</evidence>
<evidence type="ECO:0000313" key="5">
    <source>
        <dbReference type="EMBL" id="QBH85300.1"/>
    </source>
</evidence>
<accession>A0A481TVH0</accession>
<proteinExistence type="predicted"/>
<evidence type="ECO:0000313" key="2">
    <source>
        <dbReference type="EMBL" id="QBH76128.1"/>
    </source>
</evidence>
<dbReference type="EMBL" id="MH790634">
    <property type="protein sequence ID" value="QBH82795.1"/>
    <property type="molecule type" value="Genomic_DNA"/>
</dbReference>
<feature type="compositionally biased region" description="Basic and acidic residues" evidence="1">
    <location>
        <begin position="28"/>
        <end position="37"/>
    </location>
</feature>
<dbReference type="EMBL" id="MH790583">
    <property type="protein sequence ID" value="QBH78389.1"/>
    <property type="molecule type" value="Genomic_DNA"/>
</dbReference>
<reference evidence="5" key="1">
    <citation type="submission" date="2018-08" db="EMBL/GenBank/DDBJ databases">
        <title>HSV2 whole genome sequences from clinical isolates.</title>
        <authorList>
            <person name="Roychoudhury P."/>
            <person name="Greninger A.L."/>
            <person name="Jerome K.R."/>
            <person name="Johnston C."/>
            <person name="Wald A."/>
            <person name="Xie H."/>
        </authorList>
    </citation>
    <scope>NUCLEOTIDE SEQUENCE</scope>
    <source>
        <strain evidence="5">2000-3429</strain>
        <strain evidence="4">2000-9815</strain>
        <strain evidence="3">2003-24998</strain>
        <strain evidence="2">2012-15948</strain>
    </source>
</reference>
<name>A0A481TVH0_HHV2</name>
<evidence type="ECO:0000313" key="3">
    <source>
        <dbReference type="EMBL" id="QBH78389.1"/>
    </source>
</evidence>
<dbReference type="EMBL" id="MH790661">
    <property type="protein sequence ID" value="QBH85300.1"/>
    <property type="molecule type" value="Genomic_DNA"/>
</dbReference>
<dbReference type="EMBL" id="MH790556">
    <property type="protein sequence ID" value="QBH76128.1"/>
    <property type="molecule type" value="Genomic_DNA"/>
</dbReference>
<organismHost>
    <name type="scientific">Homo sapiens</name>
    <name type="common">Human</name>
    <dbReference type="NCBI Taxonomy" id="9606"/>
</organismHost>
<evidence type="ECO:0000256" key="1">
    <source>
        <dbReference type="SAM" id="MobiDB-lite"/>
    </source>
</evidence>
<feature type="region of interest" description="Disordered" evidence="1">
    <location>
        <begin position="1"/>
        <end position="37"/>
    </location>
</feature>
<protein>
    <submittedName>
        <fullName evidence="5">Uncharacterized protein</fullName>
    </submittedName>
</protein>
<sequence length="37" mass="4172">MVPRRRPMAHRATCANRVRSGGTSSPRRFVDSETDGR</sequence>
<organism evidence="5">
    <name type="scientific">Human herpesvirus 2</name>
    <name type="common">HHV-2</name>
    <name type="synonym">Human herpes simplex virus 2</name>
    <dbReference type="NCBI Taxonomy" id="10310"/>
    <lineage>
        <taxon>Viruses</taxon>
        <taxon>Duplodnaviria</taxon>
        <taxon>Heunggongvirae</taxon>
        <taxon>Peploviricota</taxon>
        <taxon>Herviviricetes</taxon>
        <taxon>Herpesvirales</taxon>
        <taxon>Orthoherpesviridae</taxon>
        <taxon>Alphaherpesvirinae</taxon>
        <taxon>Simplexvirus</taxon>
        <taxon>Simplexvirus humanalpha2</taxon>
    </lineage>
</organism>